<organism evidence="1 2">
    <name type="scientific">Shinella lacus</name>
    <dbReference type="NCBI Taxonomy" id="2654216"/>
    <lineage>
        <taxon>Bacteria</taxon>
        <taxon>Pseudomonadati</taxon>
        <taxon>Pseudomonadota</taxon>
        <taxon>Alphaproteobacteria</taxon>
        <taxon>Hyphomicrobiales</taxon>
        <taxon>Rhizobiaceae</taxon>
        <taxon>Shinella</taxon>
    </lineage>
</organism>
<dbReference type="SUPFAM" id="SSF143011">
    <property type="entry name" value="RelE-like"/>
    <property type="match status" value="1"/>
</dbReference>
<evidence type="ECO:0000313" key="2">
    <source>
        <dbReference type="Proteomes" id="UP000996601"/>
    </source>
</evidence>
<name>A0ABT1R9R8_9HYPH</name>
<reference evidence="1" key="1">
    <citation type="submission" date="2021-07" db="EMBL/GenBank/DDBJ databases">
        <title>Shinella sp. nov., a novel member of the genus Shinella from water.</title>
        <authorList>
            <person name="Deng Y."/>
        </authorList>
    </citation>
    <scope>NUCLEOTIDE SEQUENCE</scope>
    <source>
        <strain evidence="1">CPCC 100929</strain>
    </source>
</reference>
<keyword evidence="2" id="KW-1185">Reference proteome</keyword>
<protein>
    <submittedName>
        <fullName evidence="1">Type II toxin-antitoxin system RelE/ParE family toxin</fullName>
    </submittedName>
</protein>
<dbReference type="PANTHER" id="PTHR40266">
    <property type="entry name" value="TOXIN HIGB-1"/>
    <property type="match status" value="1"/>
</dbReference>
<proteinExistence type="predicted"/>
<comment type="caution">
    <text evidence="1">The sequence shown here is derived from an EMBL/GenBank/DDBJ whole genome shotgun (WGS) entry which is preliminary data.</text>
</comment>
<dbReference type="EMBL" id="WHSB02000006">
    <property type="protein sequence ID" value="MCQ4631922.1"/>
    <property type="molecule type" value="Genomic_DNA"/>
</dbReference>
<dbReference type="Pfam" id="PF05015">
    <property type="entry name" value="HigB-like_toxin"/>
    <property type="match status" value="1"/>
</dbReference>
<gene>
    <name evidence="1" type="ORF">GB927_017865</name>
</gene>
<accession>A0ABT1R9R8</accession>
<dbReference type="InterPro" id="IPR035093">
    <property type="entry name" value="RelE/ParE_toxin_dom_sf"/>
</dbReference>
<dbReference type="RefSeq" id="WP_256118551.1">
    <property type="nucleotide sequence ID" value="NZ_WHSB02000006.1"/>
</dbReference>
<dbReference type="Gene3D" id="3.30.2310.20">
    <property type="entry name" value="RelE-like"/>
    <property type="match status" value="1"/>
</dbReference>
<dbReference type="Proteomes" id="UP000996601">
    <property type="component" value="Unassembled WGS sequence"/>
</dbReference>
<sequence length="93" mass="10621">MIRSYRGKLVESVADGTVKKGFPPELVRRAQQLLTVLHAAVTLDDLRSPPGNRLEKLVGNRDGQHSVRINKQWRICFRWTDAGPEDVEIVDYH</sequence>
<dbReference type="PANTHER" id="PTHR40266:SF2">
    <property type="entry name" value="TOXIN HIGB-1"/>
    <property type="match status" value="1"/>
</dbReference>
<evidence type="ECO:0000313" key="1">
    <source>
        <dbReference type="EMBL" id="MCQ4631922.1"/>
    </source>
</evidence>
<dbReference type="InterPro" id="IPR007711">
    <property type="entry name" value="HigB-1"/>
</dbReference>